<sequence length="232" mass="25935">MEYAPGGSLSTYLAANVFTEDVARFFFQQLIFAVRYCHHMNVANRDVKLENTLLDADKKLLKLCDFGLSKDSRSSLCKTRVGTPNYLAPEIVNMKKGGTYDGKAVDIWSCGVVLYVMLFRSFPFERECDRTLDMKAAMLALMERIVKSDYSVPSESTVSASCLDLLGKILTPDPAQRITVEGIINHPWYQTDLPPGADNTNYPVRPEEGLQSVQSIVEILMEANHMDDAMAC</sequence>
<evidence type="ECO:0000256" key="1">
    <source>
        <dbReference type="ARBA" id="ARBA00012513"/>
    </source>
</evidence>
<evidence type="ECO:0000313" key="10">
    <source>
        <dbReference type="EMBL" id="CAD7704376.1"/>
    </source>
</evidence>
<protein>
    <recommendedName>
        <fullName evidence="1">non-specific serine/threonine protein kinase</fullName>
        <ecNumber evidence="1">2.7.11.1</ecNumber>
    </recommendedName>
</protein>
<evidence type="ECO:0000256" key="7">
    <source>
        <dbReference type="ARBA" id="ARBA00047899"/>
    </source>
</evidence>
<dbReference type="SMART" id="SM00220">
    <property type="entry name" value="S_TKc"/>
    <property type="match status" value="1"/>
</dbReference>
<proteinExistence type="predicted"/>
<evidence type="ECO:0000256" key="4">
    <source>
        <dbReference type="ARBA" id="ARBA00022741"/>
    </source>
</evidence>
<dbReference type="OrthoDB" id="504170at2759"/>
<dbReference type="Gene3D" id="1.10.510.10">
    <property type="entry name" value="Transferase(Phosphotransferase) domain 1"/>
    <property type="match status" value="1"/>
</dbReference>
<dbReference type="PROSITE" id="PS50011">
    <property type="entry name" value="PROTEIN_KINASE_DOM"/>
    <property type="match status" value="1"/>
</dbReference>
<dbReference type="SUPFAM" id="SSF56112">
    <property type="entry name" value="Protein kinase-like (PK-like)"/>
    <property type="match status" value="1"/>
</dbReference>
<dbReference type="Proteomes" id="UP000708148">
    <property type="component" value="Unassembled WGS sequence"/>
</dbReference>
<dbReference type="PANTHER" id="PTHR24343">
    <property type="entry name" value="SERINE/THREONINE KINASE"/>
    <property type="match status" value="1"/>
</dbReference>
<keyword evidence="11" id="KW-1185">Reference proteome</keyword>
<evidence type="ECO:0000256" key="2">
    <source>
        <dbReference type="ARBA" id="ARBA00022527"/>
    </source>
</evidence>
<evidence type="ECO:0000256" key="3">
    <source>
        <dbReference type="ARBA" id="ARBA00022679"/>
    </source>
</evidence>
<dbReference type="AlphaFoldDB" id="A0A8S1JDU5"/>
<dbReference type="InterPro" id="IPR000719">
    <property type="entry name" value="Prot_kinase_dom"/>
</dbReference>
<gene>
    <name evidence="10" type="ORF">OSTQU699_LOCUS9731</name>
</gene>
<keyword evidence="4" id="KW-0547">Nucleotide-binding</keyword>
<name>A0A8S1JDU5_9CHLO</name>
<dbReference type="InterPro" id="IPR011009">
    <property type="entry name" value="Kinase-like_dom_sf"/>
</dbReference>
<dbReference type="EC" id="2.7.11.1" evidence="1"/>
<organism evidence="10 11">
    <name type="scientific">Ostreobium quekettii</name>
    <dbReference type="NCBI Taxonomy" id="121088"/>
    <lineage>
        <taxon>Eukaryota</taxon>
        <taxon>Viridiplantae</taxon>
        <taxon>Chlorophyta</taxon>
        <taxon>core chlorophytes</taxon>
        <taxon>Ulvophyceae</taxon>
        <taxon>TCBD clade</taxon>
        <taxon>Bryopsidales</taxon>
        <taxon>Ostreobineae</taxon>
        <taxon>Ostreobiaceae</taxon>
        <taxon>Ostreobium</taxon>
    </lineage>
</organism>
<keyword evidence="6" id="KW-0067">ATP-binding</keyword>
<evidence type="ECO:0000256" key="6">
    <source>
        <dbReference type="ARBA" id="ARBA00022840"/>
    </source>
</evidence>
<evidence type="ECO:0000313" key="11">
    <source>
        <dbReference type="Proteomes" id="UP000708148"/>
    </source>
</evidence>
<comment type="caution">
    <text evidence="10">The sequence shown here is derived from an EMBL/GenBank/DDBJ whole genome shotgun (WGS) entry which is preliminary data.</text>
</comment>
<dbReference type="EMBL" id="CAJHUC010002789">
    <property type="protein sequence ID" value="CAD7704376.1"/>
    <property type="molecule type" value="Genomic_DNA"/>
</dbReference>
<keyword evidence="2" id="KW-0723">Serine/threonine-protein kinase</keyword>
<comment type="catalytic activity">
    <reaction evidence="8">
        <text>L-seryl-[protein] + ATP = O-phospho-L-seryl-[protein] + ADP + H(+)</text>
        <dbReference type="Rhea" id="RHEA:17989"/>
        <dbReference type="Rhea" id="RHEA-COMP:9863"/>
        <dbReference type="Rhea" id="RHEA-COMP:11604"/>
        <dbReference type="ChEBI" id="CHEBI:15378"/>
        <dbReference type="ChEBI" id="CHEBI:29999"/>
        <dbReference type="ChEBI" id="CHEBI:30616"/>
        <dbReference type="ChEBI" id="CHEBI:83421"/>
        <dbReference type="ChEBI" id="CHEBI:456216"/>
        <dbReference type="EC" id="2.7.11.1"/>
    </reaction>
</comment>
<keyword evidence="3" id="KW-0808">Transferase</keyword>
<feature type="domain" description="Protein kinase" evidence="9">
    <location>
        <begin position="1"/>
        <end position="189"/>
    </location>
</feature>
<dbReference type="PANTHER" id="PTHR24343:SF558">
    <property type="entry name" value="PROTEIN KINASE DOMAIN-CONTAINING PROTEIN"/>
    <property type="match status" value="1"/>
</dbReference>
<dbReference type="GO" id="GO:0005524">
    <property type="term" value="F:ATP binding"/>
    <property type="evidence" value="ECO:0007669"/>
    <property type="project" value="UniProtKB-KW"/>
</dbReference>
<accession>A0A8S1JDU5</accession>
<evidence type="ECO:0000256" key="8">
    <source>
        <dbReference type="ARBA" id="ARBA00048679"/>
    </source>
</evidence>
<evidence type="ECO:0000256" key="5">
    <source>
        <dbReference type="ARBA" id="ARBA00022777"/>
    </source>
</evidence>
<keyword evidence="5" id="KW-0418">Kinase</keyword>
<evidence type="ECO:0000259" key="9">
    <source>
        <dbReference type="PROSITE" id="PS50011"/>
    </source>
</evidence>
<comment type="catalytic activity">
    <reaction evidence="7">
        <text>L-threonyl-[protein] + ATP = O-phospho-L-threonyl-[protein] + ADP + H(+)</text>
        <dbReference type="Rhea" id="RHEA:46608"/>
        <dbReference type="Rhea" id="RHEA-COMP:11060"/>
        <dbReference type="Rhea" id="RHEA-COMP:11605"/>
        <dbReference type="ChEBI" id="CHEBI:15378"/>
        <dbReference type="ChEBI" id="CHEBI:30013"/>
        <dbReference type="ChEBI" id="CHEBI:30616"/>
        <dbReference type="ChEBI" id="CHEBI:61977"/>
        <dbReference type="ChEBI" id="CHEBI:456216"/>
        <dbReference type="EC" id="2.7.11.1"/>
    </reaction>
</comment>
<dbReference type="Pfam" id="PF00069">
    <property type="entry name" value="Pkinase"/>
    <property type="match status" value="1"/>
</dbReference>
<reference evidence="10" key="1">
    <citation type="submission" date="2020-12" db="EMBL/GenBank/DDBJ databases">
        <authorList>
            <person name="Iha C."/>
        </authorList>
    </citation>
    <scope>NUCLEOTIDE SEQUENCE</scope>
</reference>
<dbReference type="GO" id="GO:0004674">
    <property type="term" value="F:protein serine/threonine kinase activity"/>
    <property type="evidence" value="ECO:0007669"/>
    <property type="project" value="UniProtKB-KW"/>
</dbReference>